<dbReference type="AlphaFoldDB" id="A0A834LB06"/>
<gene>
    <name evidence="2" type="ORF">RHSIM_Rhsim11G0154700</name>
</gene>
<reference evidence="2" key="1">
    <citation type="submission" date="2019-11" db="EMBL/GenBank/DDBJ databases">
        <authorList>
            <person name="Liu Y."/>
            <person name="Hou J."/>
            <person name="Li T.-Q."/>
            <person name="Guan C.-H."/>
            <person name="Wu X."/>
            <person name="Wu H.-Z."/>
            <person name="Ling F."/>
            <person name="Zhang R."/>
            <person name="Shi X.-G."/>
            <person name="Ren J.-P."/>
            <person name="Chen E.-F."/>
            <person name="Sun J.-M."/>
        </authorList>
    </citation>
    <scope>NUCLEOTIDE SEQUENCE</scope>
    <source>
        <strain evidence="2">Adult_tree_wgs_1</strain>
        <tissue evidence="2">Leaves</tissue>
    </source>
</reference>
<dbReference type="PANTHER" id="PTHR36325">
    <property type="entry name" value="MYOSIN-2 HEAVY CHAIN-LIKE PROTEIN"/>
    <property type="match status" value="1"/>
</dbReference>
<accession>A0A834LB06</accession>
<dbReference type="OrthoDB" id="2019579at2759"/>
<proteinExistence type="predicted"/>
<evidence type="ECO:0000256" key="1">
    <source>
        <dbReference type="SAM" id="MobiDB-lite"/>
    </source>
</evidence>
<evidence type="ECO:0000313" key="3">
    <source>
        <dbReference type="Proteomes" id="UP000626092"/>
    </source>
</evidence>
<dbReference type="PANTHER" id="PTHR36325:SF1">
    <property type="entry name" value="MYOSIN-2 HEAVY CHAIN-LIKE PROTEIN"/>
    <property type="match status" value="1"/>
</dbReference>
<dbReference type="EMBL" id="WJXA01000011">
    <property type="protein sequence ID" value="KAF7127762.1"/>
    <property type="molecule type" value="Genomic_DNA"/>
</dbReference>
<dbReference type="Proteomes" id="UP000626092">
    <property type="component" value="Unassembled WGS sequence"/>
</dbReference>
<feature type="region of interest" description="Disordered" evidence="1">
    <location>
        <begin position="748"/>
        <end position="768"/>
    </location>
</feature>
<sequence>MDLGCIDMGCIEKQSDEAFLDSETSTNGSGLSNSKNRKDFSEFKNPRTFLGITRIQNPLHMCNIMAIILTPRTPRVCAGPTVNVDAKQGIDITNEKEPSPKKLPSQLVSKEKGGLLLEEKNKTAAGGMNSTLDETLGDSNPHYSRVLREKMAVSEAAHKAMETRKAAMVEASWCRILRAARIQSKEAEALLLEAEKTAAEAFEAATSIGVIMHDKLDCPRKDYEIETSERSTTALAVTASFETAFEVDKQVAAAVKSAFVKLASCRSINKDEFKELLRKISQHPDIDEVNQDLSELSSECESDTAAEFDPGFHRDSLCSQDLKLDCEKAVEEVRERKYKKKQPFQKFNTTKLVDMMLERLRCLQEDELASLAIIVATCGLNAALEEAENFKQPDLGSASDYTSARALRRISSVGGGARKQFDAELPSLDKFLVKRLTKLEREVLEAKNARMNDKEIEEMKGNIPNPYEMRGMKLERSRTHNGVMRNMKQDIIDLPSLDKFLVKHVSKLEREVQEAKYRRDFEPPEVGVKVTDFDKKSPSVNPAHIVDEITTPLCCDREQMGKENIDLNKKGDGGLETMKKESRLISKIEKPGEPLIHMQTILEAPETVSLQDGENESKVIGNSLGKERQGVSDNGIHRYQKKYGGTSVGEFESLDKVLVKHVSKLEKEKMAMGSKEELVRVKRRDPNTLSDTNEGSLDQILVKHKSRLEKEKMAAAQQPDDRMTHFVSRREARERELQEAWGGIGLGNSIHPHLKRRDPNTESENTEGSLDQILVKHTSRLEKEKIAAAQQPDDQIRHSVSRRDARERELQQAWGGLSFGNSLHPHVSRLERDKASFLISLNKLLGSKRKKRRGGMLWRCKFFQAMPSPGFVLVNPDMFFLFDVQIGVKAF</sequence>
<keyword evidence="3" id="KW-1185">Reference proteome</keyword>
<evidence type="ECO:0000313" key="2">
    <source>
        <dbReference type="EMBL" id="KAF7127762.1"/>
    </source>
</evidence>
<protein>
    <submittedName>
        <fullName evidence="2">Uncharacterized protein</fullName>
    </submittedName>
</protein>
<comment type="caution">
    <text evidence="2">The sequence shown here is derived from an EMBL/GenBank/DDBJ whole genome shotgun (WGS) entry which is preliminary data.</text>
</comment>
<organism evidence="2 3">
    <name type="scientific">Rhododendron simsii</name>
    <name type="common">Sims's rhododendron</name>
    <dbReference type="NCBI Taxonomy" id="118357"/>
    <lineage>
        <taxon>Eukaryota</taxon>
        <taxon>Viridiplantae</taxon>
        <taxon>Streptophyta</taxon>
        <taxon>Embryophyta</taxon>
        <taxon>Tracheophyta</taxon>
        <taxon>Spermatophyta</taxon>
        <taxon>Magnoliopsida</taxon>
        <taxon>eudicotyledons</taxon>
        <taxon>Gunneridae</taxon>
        <taxon>Pentapetalae</taxon>
        <taxon>asterids</taxon>
        <taxon>Ericales</taxon>
        <taxon>Ericaceae</taxon>
        <taxon>Ericoideae</taxon>
        <taxon>Rhodoreae</taxon>
        <taxon>Rhododendron</taxon>
    </lineage>
</organism>
<name>A0A834LB06_RHOSS</name>